<dbReference type="Proteomes" id="UP000189796">
    <property type="component" value="Chromosome I"/>
</dbReference>
<evidence type="ECO:0000256" key="1">
    <source>
        <dbReference type="SAM" id="MobiDB-lite"/>
    </source>
</evidence>
<keyword evidence="2" id="KW-0732">Signal</keyword>
<feature type="compositionally biased region" description="Polar residues" evidence="1">
    <location>
        <begin position="70"/>
        <end position="91"/>
    </location>
</feature>
<dbReference type="EMBL" id="LT670817">
    <property type="protein sequence ID" value="SHH41797.1"/>
    <property type="molecule type" value="Genomic_DNA"/>
</dbReference>
<evidence type="ECO:0000256" key="2">
    <source>
        <dbReference type="SAM" id="SignalP"/>
    </source>
</evidence>
<organism evidence="3 4">
    <name type="scientific">Bradyrhizobium erythrophlei</name>
    <dbReference type="NCBI Taxonomy" id="1437360"/>
    <lineage>
        <taxon>Bacteria</taxon>
        <taxon>Pseudomonadati</taxon>
        <taxon>Pseudomonadota</taxon>
        <taxon>Alphaproteobacteria</taxon>
        <taxon>Hyphomicrobiales</taxon>
        <taxon>Nitrobacteraceae</taxon>
        <taxon>Bradyrhizobium</taxon>
    </lineage>
</organism>
<feature type="chain" id="PRO_5012635491" description="Exopolysaccharide production protein YjbE" evidence="2">
    <location>
        <begin position="24"/>
        <end position="104"/>
    </location>
</feature>
<sequence>MNAKQIALAACAIMVLSVGTANAGPCNTGGKDAGSGPTPGSTGQSTTTGSANTGEHPPTDTMNRVAGAKATSSQDAQRQMQGEPTAAQQAQGAKPSAKMADQGC</sequence>
<evidence type="ECO:0000313" key="3">
    <source>
        <dbReference type="EMBL" id="SHH41797.1"/>
    </source>
</evidence>
<accession>A0A1M5STL9</accession>
<feature type="compositionally biased region" description="Low complexity" evidence="1">
    <location>
        <begin position="34"/>
        <end position="54"/>
    </location>
</feature>
<evidence type="ECO:0000313" key="4">
    <source>
        <dbReference type="Proteomes" id="UP000189796"/>
    </source>
</evidence>
<gene>
    <name evidence="3" type="ORF">SAMN05443248_4741</name>
</gene>
<dbReference type="RefSeq" id="WP_079603488.1">
    <property type="nucleotide sequence ID" value="NZ_LT670817.1"/>
</dbReference>
<feature type="region of interest" description="Disordered" evidence="1">
    <location>
        <begin position="22"/>
        <end position="104"/>
    </location>
</feature>
<feature type="signal peptide" evidence="2">
    <location>
        <begin position="1"/>
        <end position="23"/>
    </location>
</feature>
<evidence type="ECO:0008006" key="5">
    <source>
        <dbReference type="Google" id="ProtNLM"/>
    </source>
</evidence>
<protein>
    <recommendedName>
        <fullName evidence="5">Exopolysaccharide production protein YjbE</fullName>
    </recommendedName>
</protein>
<reference evidence="3 4" key="1">
    <citation type="submission" date="2016-11" db="EMBL/GenBank/DDBJ databases">
        <authorList>
            <person name="Jaros S."/>
            <person name="Januszkiewicz K."/>
            <person name="Wedrychowicz H."/>
        </authorList>
    </citation>
    <scope>NUCLEOTIDE SEQUENCE [LARGE SCALE GENOMIC DNA]</scope>
    <source>
        <strain evidence="3 4">GAS138</strain>
    </source>
</reference>
<proteinExistence type="predicted"/>
<dbReference type="OrthoDB" id="8236223at2"/>
<dbReference type="AlphaFoldDB" id="A0A1M5STL9"/>
<name>A0A1M5STL9_9BRAD</name>